<gene>
    <name evidence="1" type="ORF">SJAV_07780</name>
</gene>
<reference evidence="1" key="1">
    <citation type="submission" date="2024-03" db="EMBL/GenBank/DDBJ databases">
        <title>Complete genome sequence of Sulfurisphaera javensis strain KD-1.</title>
        <authorList>
            <person name="Sakai H."/>
            <person name="Nur N."/>
            <person name="Suwanto A."/>
            <person name="Kurosawa N."/>
        </authorList>
    </citation>
    <scope>NUCLEOTIDE SEQUENCE</scope>
    <source>
        <strain evidence="1">KD-1</strain>
    </source>
</reference>
<sequence length="125" mass="15036">MKVEKLEKLYFTAVYDIENANNANELLRRVGKSLFLLLRLMYRRKAEISRSLGREITKFLYEEESLDSKIERLSHIVSLMRYEAVTTKFPYIDFYMQNFVSEMDRVMMTKGYKFFLTSDRKTKTI</sequence>
<accession>A0AAT9GQ47</accession>
<dbReference type="RefSeq" id="WP_369611030.1">
    <property type="nucleotide sequence ID" value="NZ_AP031322.1"/>
</dbReference>
<organism evidence="1">
    <name type="scientific">Sulfurisphaera javensis</name>
    <dbReference type="NCBI Taxonomy" id="2049879"/>
    <lineage>
        <taxon>Archaea</taxon>
        <taxon>Thermoproteota</taxon>
        <taxon>Thermoprotei</taxon>
        <taxon>Sulfolobales</taxon>
        <taxon>Sulfolobaceae</taxon>
        <taxon>Sulfurisphaera</taxon>
    </lineage>
</organism>
<proteinExistence type="predicted"/>
<dbReference type="GeneID" id="92353710"/>
<protein>
    <submittedName>
        <fullName evidence="1">Uncharacterized protein</fullName>
    </submittedName>
</protein>
<name>A0AAT9GQ47_9CREN</name>
<dbReference type="KEGG" id="sjv:SJAV_07780"/>
<dbReference type="EMBL" id="AP031322">
    <property type="protein sequence ID" value="BFH72834.1"/>
    <property type="molecule type" value="Genomic_DNA"/>
</dbReference>
<evidence type="ECO:0000313" key="1">
    <source>
        <dbReference type="EMBL" id="BFH72834.1"/>
    </source>
</evidence>
<dbReference type="AlphaFoldDB" id="A0AAT9GQ47"/>